<feature type="compositionally biased region" description="Basic and acidic residues" evidence="1">
    <location>
        <begin position="1"/>
        <end position="14"/>
    </location>
</feature>
<sequence>MTYNGKGEHNEWHTKAAGPQPRNKGRRAMQEGRCEHHRNIKIGAEHRPTTKQQLQEGKYRSHDARITAAQEHSNR</sequence>
<proteinExistence type="predicted"/>
<evidence type="ECO:0000256" key="1">
    <source>
        <dbReference type="SAM" id="MobiDB-lite"/>
    </source>
</evidence>
<name>A0A0A9AC79_ARUDO</name>
<reference evidence="2" key="1">
    <citation type="submission" date="2014-09" db="EMBL/GenBank/DDBJ databases">
        <authorList>
            <person name="Magalhaes I.L.F."/>
            <person name="Oliveira U."/>
            <person name="Santos F.R."/>
            <person name="Vidigal T.H.D.A."/>
            <person name="Brescovit A.D."/>
            <person name="Santos A.J."/>
        </authorList>
    </citation>
    <scope>NUCLEOTIDE SEQUENCE</scope>
    <source>
        <tissue evidence="2">Shoot tissue taken approximately 20 cm above the soil surface</tissue>
    </source>
</reference>
<dbReference type="EMBL" id="GBRH01253228">
    <property type="protein sequence ID" value="JAD44667.1"/>
    <property type="molecule type" value="Transcribed_RNA"/>
</dbReference>
<evidence type="ECO:0000313" key="2">
    <source>
        <dbReference type="EMBL" id="JAD44667.1"/>
    </source>
</evidence>
<feature type="region of interest" description="Disordered" evidence="1">
    <location>
        <begin position="1"/>
        <end position="75"/>
    </location>
</feature>
<protein>
    <submittedName>
        <fullName evidence="2">Uncharacterized protein</fullName>
    </submittedName>
</protein>
<reference evidence="2" key="2">
    <citation type="journal article" date="2015" name="Data Brief">
        <title>Shoot transcriptome of the giant reed, Arundo donax.</title>
        <authorList>
            <person name="Barrero R.A."/>
            <person name="Guerrero F.D."/>
            <person name="Moolhuijzen P."/>
            <person name="Goolsby J.A."/>
            <person name="Tidwell J."/>
            <person name="Bellgard S.E."/>
            <person name="Bellgard M.I."/>
        </authorList>
    </citation>
    <scope>NUCLEOTIDE SEQUENCE</scope>
    <source>
        <tissue evidence="2">Shoot tissue taken approximately 20 cm above the soil surface</tissue>
    </source>
</reference>
<organism evidence="2">
    <name type="scientific">Arundo donax</name>
    <name type="common">Giant reed</name>
    <name type="synonym">Donax arundinaceus</name>
    <dbReference type="NCBI Taxonomy" id="35708"/>
    <lineage>
        <taxon>Eukaryota</taxon>
        <taxon>Viridiplantae</taxon>
        <taxon>Streptophyta</taxon>
        <taxon>Embryophyta</taxon>
        <taxon>Tracheophyta</taxon>
        <taxon>Spermatophyta</taxon>
        <taxon>Magnoliopsida</taxon>
        <taxon>Liliopsida</taxon>
        <taxon>Poales</taxon>
        <taxon>Poaceae</taxon>
        <taxon>PACMAD clade</taxon>
        <taxon>Arundinoideae</taxon>
        <taxon>Arundineae</taxon>
        <taxon>Arundo</taxon>
    </lineage>
</organism>
<accession>A0A0A9AC79</accession>
<dbReference type="AlphaFoldDB" id="A0A0A9AC79"/>